<organism evidence="6 7">
    <name type="scientific">Methyloceanibacter superfactus</name>
    <dbReference type="NCBI Taxonomy" id="1774969"/>
    <lineage>
        <taxon>Bacteria</taxon>
        <taxon>Pseudomonadati</taxon>
        <taxon>Pseudomonadota</taxon>
        <taxon>Alphaproteobacteria</taxon>
        <taxon>Hyphomicrobiales</taxon>
        <taxon>Hyphomicrobiaceae</taxon>
        <taxon>Methyloceanibacter</taxon>
    </lineage>
</organism>
<keyword evidence="2 4" id="KW-0732">Signal</keyword>
<reference evidence="6 7" key="1">
    <citation type="journal article" date="2016" name="Environ. Microbiol.">
        <title>New Methyloceanibacter diversity from North Sea sediments includes methanotroph containing solely the soluble methane monooxygenase.</title>
        <authorList>
            <person name="Vekeman B."/>
            <person name="Kerckhof F.M."/>
            <person name="Cremers G."/>
            <person name="de Vos P."/>
            <person name="Vandamme P."/>
            <person name="Boon N."/>
            <person name="Op den Camp H.J."/>
            <person name="Heylen K."/>
        </authorList>
    </citation>
    <scope>NUCLEOTIDE SEQUENCE [LARGE SCALE GENOMIC DNA]</scope>
    <source>
        <strain evidence="6 7">R-67175</strain>
    </source>
</reference>
<feature type="chain" id="PRO_5009138288" evidence="4">
    <location>
        <begin position="34"/>
        <end position="413"/>
    </location>
</feature>
<name>A0A1E3VIX3_9HYPH</name>
<comment type="similarity">
    <text evidence="1">Belongs to the leucine-binding protein family.</text>
</comment>
<dbReference type="AlphaFoldDB" id="A0A1E3VIX3"/>
<proteinExistence type="inferred from homology"/>
<dbReference type="GO" id="GO:0006865">
    <property type="term" value="P:amino acid transport"/>
    <property type="evidence" value="ECO:0007669"/>
    <property type="project" value="UniProtKB-KW"/>
</dbReference>
<dbReference type="Gene3D" id="3.40.50.2300">
    <property type="match status" value="2"/>
</dbReference>
<dbReference type="SUPFAM" id="SSF53822">
    <property type="entry name" value="Periplasmic binding protein-like I"/>
    <property type="match status" value="1"/>
</dbReference>
<dbReference type="PANTHER" id="PTHR30483:SF37">
    <property type="entry name" value="ABC TRANSPORTER SUBSTRATE-BINDING PROTEIN"/>
    <property type="match status" value="1"/>
</dbReference>
<comment type="caution">
    <text evidence="6">The sequence shown here is derived from an EMBL/GenBank/DDBJ whole genome shotgun (WGS) entry which is preliminary data.</text>
</comment>
<evidence type="ECO:0000256" key="1">
    <source>
        <dbReference type="ARBA" id="ARBA00010062"/>
    </source>
</evidence>
<sequence>MRMRRGPYVSPLKGLLAGLGLVLPLLSAGFAHGADEAITLGATLSLTGKFALNGAHTKNGYDLAVTRINNRGGKIGGKPYRLHIRYYDDESSPARGTKLVERLIQQDGVKFLLGPYSSGLTQAILPIIERHKIPMIEANGAARELFTKGNRYLFAVLSTSDQYLTPVIDLVAENAGKLGKKPQELTLAIATEDDPFAQDVRAGLLAEAADRGLNCVLDDRLPSALDDMSVTLDKVKALKPDILFVSGHEKGALTAVTQIEALRVDVPVIALTHCDSAQLAEKRPTESQHVFCAQQWHRSLKHKGKLFGSAEDFATLFEQVYSYEAPYQAAQSAAAVYVFADAFARAQTLDPEKVRDAIAATDLASFYGPIKFDATGKNVAKAMVLTQIVDGAYVVVAPDKAATGEAVIPRPHH</sequence>
<keyword evidence="3" id="KW-0029">Amino-acid transport</keyword>
<dbReference type="CDD" id="cd06338">
    <property type="entry name" value="PBP1_ABC_ligand_binding-like"/>
    <property type="match status" value="1"/>
</dbReference>
<evidence type="ECO:0000313" key="7">
    <source>
        <dbReference type="Proteomes" id="UP000094472"/>
    </source>
</evidence>
<accession>A0A1E3VIX3</accession>
<evidence type="ECO:0000259" key="5">
    <source>
        <dbReference type="Pfam" id="PF13458"/>
    </source>
</evidence>
<evidence type="ECO:0000256" key="4">
    <source>
        <dbReference type="SAM" id="SignalP"/>
    </source>
</evidence>
<dbReference type="InterPro" id="IPR028081">
    <property type="entry name" value="Leu-bd"/>
</dbReference>
<gene>
    <name evidence="6" type="ORF">AUC69_04515</name>
</gene>
<dbReference type="PANTHER" id="PTHR30483">
    <property type="entry name" value="LEUCINE-SPECIFIC-BINDING PROTEIN"/>
    <property type="match status" value="1"/>
</dbReference>
<protein>
    <submittedName>
        <fullName evidence="6">Amino acid ABC transporter substrate-binding protein</fullName>
    </submittedName>
</protein>
<dbReference type="Pfam" id="PF13458">
    <property type="entry name" value="Peripla_BP_6"/>
    <property type="match status" value="1"/>
</dbReference>
<dbReference type="InterPro" id="IPR028082">
    <property type="entry name" value="Peripla_BP_I"/>
</dbReference>
<dbReference type="EMBL" id="LPWF01000038">
    <property type="protein sequence ID" value="ODR93467.1"/>
    <property type="molecule type" value="Genomic_DNA"/>
</dbReference>
<dbReference type="InterPro" id="IPR051010">
    <property type="entry name" value="BCAA_transport"/>
</dbReference>
<evidence type="ECO:0000256" key="2">
    <source>
        <dbReference type="ARBA" id="ARBA00022729"/>
    </source>
</evidence>
<feature type="domain" description="Leucine-binding protein" evidence="5">
    <location>
        <begin position="38"/>
        <end position="391"/>
    </location>
</feature>
<keyword evidence="7" id="KW-1185">Reference proteome</keyword>
<evidence type="ECO:0000313" key="6">
    <source>
        <dbReference type="EMBL" id="ODR93467.1"/>
    </source>
</evidence>
<feature type="signal peptide" evidence="4">
    <location>
        <begin position="1"/>
        <end position="33"/>
    </location>
</feature>
<keyword evidence="3" id="KW-0813">Transport</keyword>
<evidence type="ECO:0000256" key="3">
    <source>
        <dbReference type="ARBA" id="ARBA00022970"/>
    </source>
</evidence>
<dbReference type="Proteomes" id="UP000094472">
    <property type="component" value="Unassembled WGS sequence"/>
</dbReference>
<dbReference type="STRING" id="1774969.AUC69_04515"/>